<evidence type="ECO:0000256" key="1">
    <source>
        <dbReference type="SAM" id="MobiDB-lite"/>
    </source>
</evidence>
<proteinExistence type="predicted"/>
<feature type="compositionally biased region" description="Polar residues" evidence="1">
    <location>
        <begin position="143"/>
        <end position="154"/>
    </location>
</feature>
<sequence length="195" mass="20773">MADNAVSDTTPGESVTDPAPGLTGRIGVVGGIESLALDGRRLWFGFDFTSDQVLSPLIDDAGAMARYAARHMRQRTGAHDESYWAQLVQAAVETSDLVRYDEQRTFTTQSLEAGDAGPAHGHLLYLLDAATEDPADGDPVHTGTGSQEPATQSGLRPDEVTPDDEDGEPGTALARTTVGNWSLLFAPYARSRQTV</sequence>
<feature type="region of interest" description="Disordered" evidence="1">
    <location>
        <begin position="132"/>
        <end position="175"/>
    </location>
</feature>
<dbReference type="AlphaFoldDB" id="A0A1K2F4V3"/>
<dbReference type="Proteomes" id="UP000181909">
    <property type="component" value="Unassembled WGS sequence"/>
</dbReference>
<reference evidence="2 3" key="1">
    <citation type="submission" date="2016-11" db="EMBL/GenBank/DDBJ databases">
        <authorList>
            <person name="Jaros S."/>
            <person name="Januszkiewicz K."/>
            <person name="Wedrychowicz H."/>
        </authorList>
    </citation>
    <scope>NUCLEOTIDE SEQUENCE [LARGE SCALE GENOMIC DNA]</scope>
    <source>
        <strain evidence="2 3">OK807</strain>
    </source>
</reference>
<protein>
    <submittedName>
        <fullName evidence="2">Uncharacterized protein</fullName>
    </submittedName>
</protein>
<evidence type="ECO:0000313" key="3">
    <source>
        <dbReference type="Proteomes" id="UP000181909"/>
    </source>
</evidence>
<accession>A0A1K2F4V3</accession>
<feature type="compositionally biased region" description="Polar residues" evidence="1">
    <location>
        <begin position="1"/>
        <end position="13"/>
    </location>
</feature>
<organism evidence="2 3">
    <name type="scientific">Streptomyces atratus</name>
    <dbReference type="NCBI Taxonomy" id="1893"/>
    <lineage>
        <taxon>Bacteria</taxon>
        <taxon>Bacillati</taxon>
        <taxon>Actinomycetota</taxon>
        <taxon>Actinomycetes</taxon>
        <taxon>Kitasatosporales</taxon>
        <taxon>Streptomycetaceae</taxon>
        <taxon>Streptomyces</taxon>
    </lineage>
</organism>
<dbReference type="EMBL" id="FPJO01000029">
    <property type="protein sequence ID" value="SFY42200.1"/>
    <property type="molecule type" value="Genomic_DNA"/>
</dbReference>
<dbReference type="STRING" id="1893.SAMN02787144_102967"/>
<gene>
    <name evidence="2" type="ORF">SAMN02787144_102967</name>
</gene>
<evidence type="ECO:0000313" key="2">
    <source>
        <dbReference type="EMBL" id="SFY42200.1"/>
    </source>
</evidence>
<dbReference type="RefSeq" id="WP_331734699.1">
    <property type="nucleotide sequence ID" value="NZ_CP108284.1"/>
</dbReference>
<name>A0A1K2F4V3_STRAR</name>
<feature type="region of interest" description="Disordered" evidence="1">
    <location>
        <begin position="1"/>
        <end position="21"/>
    </location>
</feature>